<reference evidence="3" key="1">
    <citation type="submission" date="2023-07" db="EMBL/GenBank/DDBJ databases">
        <title>Gilvimarinus algae sp. nov., isolated from the surface of Kelp.</title>
        <authorList>
            <person name="Sun Y.Y."/>
            <person name="Gong Y."/>
            <person name="Du Z.J."/>
        </authorList>
    </citation>
    <scope>NUCLEOTIDE SEQUENCE</scope>
    <source>
        <strain evidence="3">SDUM040014</strain>
    </source>
</reference>
<accession>A0ABT8TIT7</accession>
<dbReference type="EMBL" id="JAULRT010000062">
    <property type="protein sequence ID" value="MDO3383500.1"/>
    <property type="molecule type" value="Genomic_DNA"/>
</dbReference>
<evidence type="ECO:0000256" key="2">
    <source>
        <dbReference type="SAM" id="Phobius"/>
    </source>
</evidence>
<proteinExistence type="predicted"/>
<evidence type="ECO:0008006" key="5">
    <source>
        <dbReference type="Google" id="ProtNLM"/>
    </source>
</evidence>
<sequence>MDPSADPAAGRHEAPPGARDDANAAGVSDDFSRAVALGEKSIALLKSSAELFRLEALLAIQSTPRLVAAWLLTLPAMLLCWLSFSAMVAWACYEWAGVPLVGFVALFALQLVFLLALKWMLRRHSHNMSFPATRASIDAAVQEFKREPEKENQRPAA</sequence>
<name>A0ABT8TIT7_9GAMM</name>
<keyword evidence="4" id="KW-1185">Reference proteome</keyword>
<evidence type="ECO:0000313" key="3">
    <source>
        <dbReference type="EMBL" id="MDO3383500.1"/>
    </source>
</evidence>
<feature type="transmembrane region" description="Helical" evidence="2">
    <location>
        <begin position="96"/>
        <end position="117"/>
    </location>
</feature>
<keyword evidence="2" id="KW-1133">Transmembrane helix</keyword>
<evidence type="ECO:0000256" key="1">
    <source>
        <dbReference type="SAM" id="MobiDB-lite"/>
    </source>
</evidence>
<organism evidence="3 4">
    <name type="scientific">Gilvimarinus algae</name>
    <dbReference type="NCBI Taxonomy" id="3058037"/>
    <lineage>
        <taxon>Bacteria</taxon>
        <taxon>Pseudomonadati</taxon>
        <taxon>Pseudomonadota</taxon>
        <taxon>Gammaproteobacteria</taxon>
        <taxon>Cellvibrionales</taxon>
        <taxon>Cellvibrionaceae</taxon>
        <taxon>Gilvimarinus</taxon>
    </lineage>
</organism>
<evidence type="ECO:0000313" key="4">
    <source>
        <dbReference type="Proteomes" id="UP001168380"/>
    </source>
</evidence>
<dbReference type="Proteomes" id="UP001168380">
    <property type="component" value="Unassembled WGS sequence"/>
</dbReference>
<keyword evidence="2" id="KW-0812">Transmembrane</keyword>
<protein>
    <recommendedName>
        <fullName evidence="5">Phage holin family protein</fullName>
    </recommendedName>
</protein>
<gene>
    <name evidence="3" type="ORF">QWI16_15065</name>
</gene>
<feature type="transmembrane region" description="Helical" evidence="2">
    <location>
        <begin position="67"/>
        <end position="90"/>
    </location>
</feature>
<comment type="caution">
    <text evidence="3">The sequence shown here is derived from an EMBL/GenBank/DDBJ whole genome shotgun (WGS) entry which is preliminary data.</text>
</comment>
<feature type="compositionally biased region" description="Basic and acidic residues" evidence="1">
    <location>
        <begin position="9"/>
        <end position="22"/>
    </location>
</feature>
<dbReference type="RefSeq" id="WP_302714302.1">
    <property type="nucleotide sequence ID" value="NZ_JAULRT010000062.1"/>
</dbReference>
<feature type="region of interest" description="Disordered" evidence="1">
    <location>
        <begin position="1"/>
        <end position="24"/>
    </location>
</feature>
<keyword evidence="2" id="KW-0472">Membrane</keyword>